<sequence length="592" mass="66371">MSTERKLMSLINSSRVLNSTLDIDEVLHHLIQEVLNVIDGANASILFLYDKRHDHLYAKAAIGFDMHHLQHVRLKPGEGMSGYTFQMKSAQIFRSSNQTHAHMANIPDEAKAIYAKSLGRYKVPDSALSVPLMIKGACIGVLTVDIYEKPTAFDDENLRLLETFATQAAVAIENATMFSQNERTSKIHRELSRAALTRGGIGTIIQSLSGIVNLPVVLFNEFFDLLDGSDSAAIATARSLIEKKKTHLHQYISPDQIQSLFGQDGDQPIEAVFFPLNANDRTAGYVMILLSDHAFIDPVDQFAIEQTSMVFTMEILRKEKESINDWRHSSMMLDHILHGEWNHQVISNLENLPVFTNPNAGMVMVHLQLDISNVQFGQFQAKKDHVLRILARKVGTHRCQGFLLEETRSVTFLFMIPAHLDARNAYESIGTLFTDVAESLHASRSLSIKAGLSRLVTEVSGLRPAYQDAVKAVEYLFKLQTARSVLTYDELGIERLMLNTPFQEMDSFVTDTIGPIAAYDAAHDADLLLTLKTYLESTSNMALTAKKCFVHVNTVKYRLQLIKELTGIADLSGRKAFELQLGIYVHEHLENR</sequence>
<gene>
    <name evidence="3" type="ordered locus">Bsel_0901</name>
</gene>
<dbReference type="KEGG" id="bse:Bsel_0901"/>
<reference evidence="3" key="1">
    <citation type="submission" date="2009-10" db="EMBL/GenBank/DDBJ databases">
        <title>Complete sequence of Bacillus selenitireducens MLS10.</title>
        <authorList>
            <consortium name="US DOE Joint Genome Institute"/>
            <person name="Lucas S."/>
            <person name="Copeland A."/>
            <person name="Lapidus A."/>
            <person name="Glavina del Rio T."/>
            <person name="Dalin E."/>
            <person name="Tice H."/>
            <person name="Bruce D."/>
            <person name="Goodwin L."/>
            <person name="Pitluck S."/>
            <person name="Sims D."/>
            <person name="Brettin T."/>
            <person name="Detter J.C."/>
            <person name="Han C."/>
            <person name="Larimer F."/>
            <person name="Land M."/>
            <person name="Hauser L."/>
            <person name="Kyrpides N."/>
            <person name="Ovchinnikova G."/>
            <person name="Stolz J."/>
        </authorList>
    </citation>
    <scope>NUCLEOTIDE SEQUENCE [LARGE SCALE GENOMIC DNA]</scope>
    <source>
        <strain evidence="3">MLS10</strain>
    </source>
</reference>
<dbReference type="Pfam" id="PF17853">
    <property type="entry name" value="GGDEF_2"/>
    <property type="match status" value="1"/>
</dbReference>
<dbReference type="Pfam" id="PF13185">
    <property type="entry name" value="GAF_2"/>
    <property type="match status" value="1"/>
</dbReference>
<dbReference type="eggNOG" id="COG2203">
    <property type="taxonomic scope" value="Bacteria"/>
</dbReference>
<evidence type="ECO:0000313" key="3">
    <source>
        <dbReference type="EMBL" id="ADH98424.1"/>
    </source>
</evidence>
<dbReference type="HOGENOM" id="CLU_017436_1_0_9"/>
<dbReference type="RefSeq" id="WP_013171849.1">
    <property type="nucleotide sequence ID" value="NC_014219.1"/>
</dbReference>
<dbReference type="SMART" id="SM00065">
    <property type="entry name" value="GAF"/>
    <property type="match status" value="1"/>
</dbReference>
<protein>
    <submittedName>
        <fullName evidence="3">Transcriptional regulator, CdaR</fullName>
    </submittedName>
</protein>
<dbReference type="InterPro" id="IPR029016">
    <property type="entry name" value="GAF-like_dom_sf"/>
</dbReference>
<dbReference type="InterPro" id="IPR025736">
    <property type="entry name" value="PucR_C-HTH_dom"/>
</dbReference>
<dbReference type="AlphaFoldDB" id="D6XZQ0"/>
<dbReference type="eggNOG" id="COG2508">
    <property type="taxonomic scope" value="Bacteria"/>
</dbReference>
<evidence type="ECO:0000256" key="1">
    <source>
        <dbReference type="ARBA" id="ARBA00006754"/>
    </source>
</evidence>
<dbReference type="PANTHER" id="PTHR33744">
    <property type="entry name" value="CARBOHYDRATE DIACID REGULATOR"/>
    <property type="match status" value="1"/>
</dbReference>
<dbReference type="Gene3D" id="3.30.450.40">
    <property type="match status" value="1"/>
</dbReference>
<evidence type="ECO:0000313" key="4">
    <source>
        <dbReference type="Proteomes" id="UP000000271"/>
    </source>
</evidence>
<dbReference type="OrthoDB" id="143422at2"/>
<name>D6XZQ0_BACIE</name>
<dbReference type="PANTHER" id="PTHR33744:SF1">
    <property type="entry name" value="DNA-BINDING TRANSCRIPTIONAL ACTIVATOR ADER"/>
    <property type="match status" value="1"/>
</dbReference>
<dbReference type="EMBL" id="CP001791">
    <property type="protein sequence ID" value="ADH98424.1"/>
    <property type="molecule type" value="Genomic_DNA"/>
</dbReference>
<dbReference type="InterPro" id="IPR051448">
    <property type="entry name" value="CdaR-like_regulators"/>
</dbReference>
<comment type="similarity">
    <text evidence="1">Belongs to the CdaR family.</text>
</comment>
<accession>D6XZQ0</accession>
<dbReference type="InterPro" id="IPR003018">
    <property type="entry name" value="GAF"/>
</dbReference>
<dbReference type="InterPro" id="IPR042070">
    <property type="entry name" value="PucR_C-HTH_sf"/>
</dbReference>
<dbReference type="Pfam" id="PF13556">
    <property type="entry name" value="HTH_30"/>
    <property type="match status" value="1"/>
</dbReference>
<dbReference type="STRING" id="439292.Bsel_0901"/>
<dbReference type="SUPFAM" id="SSF55781">
    <property type="entry name" value="GAF domain-like"/>
    <property type="match status" value="1"/>
</dbReference>
<evidence type="ECO:0000259" key="2">
    <source>
        <dbReference type="SMART" id="SM00065"/>
    </source>
</evidence>
<dbReference type="InterPro" id="IPR041522">
    <property type="entry name" value="CdaR_GGDEF"/>
</dbReference>
<dbReference type="Proteomes" id="UP000000271">
    <property type="component" value="Chromosome"/>
</dbReference>
<proteinExistence type="inferred from homology"/>
<organism evidence="3 4">
    <name type="scientific">Bacillus selenitireducens (strain ATCC 700615 / DSM 15326 / MLS10)</name>
    <dbReference type="NCBI Taxonomy" id="439292"/>
    <lineage>
        <taxon>Bacteria</taxon>
        <taxon>Bacillati</taxon>
        <taxon>Bacillota</taxon>
        <taxon>Bacilli</taxon>
        <taxon>Bacillales</taxon>
        <taxon>Bacillaceae</taxon>
        <taxon>Salisediminibacterium</taxon>
    </lineage>
</organism>
<feature type="domain" description="GAF" evidence="2">
    <location>
        <begin position="22"/>
        <end position="182"/>
    </location>
</feature>
<keyword evidence="4" id="KW-1185">Reference proteome</keyword>
<dbReference type="Gene3D" id="1.10.10.2840">
    <property type="entry name" value="PucR C-terminal helix-turn-helix domain"/>
    <property type="match status" value="1"/>
</dbReference>